<feature type="chain" id="PRO_5040776703" evidence="1">
    <location>
        <begin position="17"/>
        <end position="96"/>
    </location>
</feature>
<feature type="signal peptide" evidence="1">
    <location>
        <begin position="1"/>
        <end position="16"/>
    </location>
</feature>
<dbReference type="AlphaFoldDB" id="A0A9W8WLF6"/>
<dbReference type="OrthoDB" id="5076350at2759"/>
<gene>
    <name evidence="2" type="ORF">N0V84_001244</name>
</gene>
<protein>
    <submittedName>
        <fullName evidence="2">Uncharacterized protein</fullName>
    </submittedName>
</protein>
<comment type="caution">
    <text evidence="2">The sequence shown here is derived from an EMBL/GenBank/DDBJ whole genome shotgun (WGS) entry which is preliminary data.</text>
</comment>
<keyword evidence="3" id="KW-1185">Reference proteome</keyword>
<evidence type="ECO:0000313" key="2">
    <source>
        <dbReference type="EMBL" id="KAJ4328373.1"/>
    </source>
</evidence>
<evidence type="ECO:0000256" key="1">
    <source>
        <dbReference type="SAM" id="SignalP"/>
    </source>
</evidence>
<accession>A0A9W8WLF6</accession>
<keyword evidence="1" id="KW-0732">Signal</keyword>
<proteinExistence type="predicted"/>
<dbReference type="Proteomes" id="UP001140502">
    <property type="component" value="Unassembled WGS sequence"/>
</dbReference>
<dbReference type="EMBL" id="JAPEUR010000012">
    <property type="protein sequence ID" value="KAJ4328373.1"/>
    <property type="molecule type" value="Genomic_DNA"/>
</dbReference>
<reference evidence="2" key="1">
    <citation type="submission" date="2022-10" db="EMBL/GenBank/DDBJ databases">
        <title>Tapping the CABI collections for fungal endophytes: first genome assemblies for Collariella, Neodidymelliopsis, Ascochyta clinopodiicola, Didymella pomorum, Didymosphaeria variabile, Neocosmospora piperis and Neocucurbitaria cava.</title>
        <authorList>
            <person name="Hill R."/>
        </authorList>
    </citation>
    <scope>NUCLEOTIDE SEQUENCE</scope>
    <source>
        <strain evidence="2">IMI 366586</strain>
    </source>
</reference>
<organism evidence="2 3">
    <name type="scientific">Fusarium piperis</name>
    <dbReference type="NCBI Taxonomy" id="1435070"/>
    <lineage>
        <taxon>Eukaryota</taxon>
        <taxon>Fungi</taxon>
        <taxon>Dikarya</taxon>
        <taxon>Ascomycota</taxon>
        <taxon>Pezizomycotina</taxon>
        <taxon>Sordariomycetes</taxon>
        <taxon>Hypocreomycetidae</taxon>
        <taxon>Hypocreales</taxon>
        <taxon>Nectriaceae</taxon>
        <taxon>Fusarium</taxon>
        <taxon>Fusarium solani species complex</taxon>
    </lineage>
</organism>
<sequence>MLSTFLLLLLASSGLAMPQPVPELSPDVHKRNFTIVQQSCLHNCTRGCGSGSICGMLCTLKCPRNMKRADLSGEFGLNEEKEEDAFEDVQVVATNE</sequence>
<evidence type="ECO:0000313" key="3">
    <source>
        <dbReference type="Proteomes" id="UP001140502"/>
    </source>
</evidence>
<name>A0A9W8WLF6_9HYPO</name>